<dbReference type="SUPFAM" id="SSF47384">
    <property type="entry name" value="Homodimeric domain of signal transducing histidine kinase"/>
    <property type="match status" value="1"/>
</dbReference>
<dbReference type="GO" id="GO:0000156">
    <property type="term" value="F:phosphorelay response regulator activity"/>
    <property type="evidence" value="ECO:0007669"/>
    <property type="project" value="TreeGrafter"/>
</dbReference>
<evidence type="ECO:0000256" key="1">
    <source>
        <dbReference type="ARBA" id="ARBA00000085"/>
    </source>
</evidence>
<dbReference type="PRINTS" id="PR00344">
    <property type="entry name" value="BCTRLSENSOR"/>
</dbReference>
<dbReference type="GO" id="GO:0016020">
    <property type="term" value="C:membrane"/>
    <property type="evidence" value="ECO:0007669"/>
    <property type="project" value="UniProtKB-SubCell"/>
</dbReference>
<evidence type="ECO:0000256" key="7">
    <source>
        <dbReference type="ARBA" id="ARBA00022741"/>
    </source>
</evidence>
<organism evidence="16 17">
    <name type="scientific">Candidatus Thermofonsia Clade 1 bacterium</name>
    <dbReference type="NCBI Taxonomy" id="2364210"/>
    <lineage>
        <taxon>Bacteria</taxon>
        <taxon>Bacillati</taxon>
        <taxon>Chloroflexota</taxon>
        <taxon>Candidatus Thermofontia</taxon>
        <taxon>Candidatus Thermofonsia Clade 1</taxon>
    </lineage>
</organism>
<dbReference type="Pfam" id="PF02518">
    <property type="entry name" value="HATPase_c"/>
    <property type="match status" value="1"/>
</dbReference>
<dbReference type="CDD" id="cd00075">
    <property type="entry name" value="HATPase"/>
    <property type="match status" value="1"/>
</dbReference>
<dbReference type="CDD" id="cd00082">
    <property type="entry name" value="HisKA"/>
    <property type="match status" value="1"/>
</dbReference>
<evidence type="ECO:0000256" key="6">
    <source>
        <dbReference type="ARBA" id="ARBA00022692"/>
    </source>
</evidence>
<dbReference type="PROSITE" id="PS50113">
    <property type="entry name" value="PAC"/>
    <property type="match status" value="1"/>
</dbReference>
<evidence type="ECO:0000259" key="13">
    <source>
        <dbReference type="PROSITE" id="PS50109"/>
    </source>
</evidence>
<dbReference type="InterPro" id="IPR013767">
    <property type="entry name" value="PAS_fold"/>
</dbReference>
<dbReference type="Pfam" id="PF00989">
    <property type="entry name" value="PAS"/>
    <property type="match status" value="1"/>
</dbReference>
<dbReference type="GO" id="GO:0000155">
    <property type="term" value="F:phosphorelay sensor kinase activity"/>
    <property type="evidence" value="ECO:0007669"/>
    <property type="project" value="InterPro"/>
</dbReference>
<dbReference type="InterPro" id="IPR035965">
    <property type="entry name" value="PAS-like_dom_sf"/>
</dbReference>
<evidence type="ECO:0000256" key="8">
    <source>
        <dbReference type="ARBA" id="ARBA00022777"/>
    </source>
</evidence>
<evidence type="ECO:0000256" key="2">
    <source>
        <dbReference type="ARBA" id="ARBA00004141"/>
    </source>
</evidence>
<feature type="domain" description="PAS" evidence="14">
    <location>
        <begin position="170"/>
        <end position="215"/>
    </location>
</feature>
<dbReference type="InterPro" id="IPR003661">
    <property type="entry name" value="HisK_dim/P_dom"/>
</dbReference>
<dbReference type="SUPFAM" id="SSF55874">
    <property type="entry name" value="ATPase domain of HSP90 chaperone/DNA topoisomerase II/histidine kinase"/>
    <property type="match status" value="1"/>
</dbReference>
<dbReference type="Gene3D" id="1.10.287.130">
    <property type="match status" value="1"/>
</dbReference>
<dbReference type="SMART" id="SM00065">
    <property type="entry name" value="GAF"/>
    <property type="match status" value="1"/>
</dbReference>
<protein>
    <recommendedName>
        <fullName evidence="3">histidine kinase</fullName>
        <ecNumber evidence="3">2.7.13.3</ecNumber>
    </recommendedName>
</protein>
<sequence length="529" mass="58993">MLILPDYRVRQRDYLLQIARALTSRLDVGEVLRLILGASLAMLSGEVGLIALREEDNRFRARASVGVPAEKLHVFKPLLANIFIDEQHGGIRYDQLELKMRLVARALDMRLRQVITLPMLMGDQVLGVIFVFRSYVGEYTADEQSILQSFADQAAIAVHNAQLYERLSAEQQRLSAILEHSADGVLIMDAKQRIVGFNKALARITGWNQAEALGQLHDSIIFWERVEHGQPLGAALASGWARQPCKDDDEPDTRYVEGDLRRRDGSLISLGITYTALFDDDGRLQNIIANVRDITHFRRAQEAKSAFISAVSHELKTPVALIKGYASTLRREDAHWDEATVQRALAVIEDEADRLAGMIENLLAASKLQAEGMRLTQIGEVDLIELVSRAVERFRTQSQQHRLILDLPPDLPTVRGDAVRLRQVFDNLLSNAIKYSPDGGEIRVTGSYDAQGVTISVSDQGVGIPAEELPHIFERFYRVDNTLSRRTQGTGLGLYLANAFIKAHGGRISVESALNKGSTFHVWLPRPPA</sequence>
<comment type="catalytic activity">
    <reaction evidence="1">
        <text>ATP + protein L-histidine = ADP + protein N-phospho-L-histidine.</text>
        <dbReference type="EC" id="2.7.13.3"/>
    </reaction>
</comment>
<gene>
    <name evidence="16" type="ORF">CUN49_06255</name>
</gene>
<dbReference type="EMBL" id="PGTM01000066">
    <property type="protein sequence ID" value="PJF36273.1"/>
    <property type="molecule type" value="Genomic_DNA"/>
</dbReference>
<comment type="subcellular location">
    <subcellularLocation>
        <location evidence="2">Membrane</location>
        <topology evidence="2">Multi-pass membrane protein</topology>
    </subcellularLocation>
</comment>
<evidence type="ECO:0000259" key="14">
    <source>
        <dbReference type="PROSITE" id="PS50112"/>
    </source>
</evidence>
<dbReference type="InterPro" id="IPR050351">
    <property type="entry name" value="BphY/WalK/GraS-like"/>
</dbReference>
<evidence type="ECO:0000256" key="9">
    <source>
        <dbReference type="ARBA" id="ARBA00022840"/>
    </source>
</evidence>
<name>A0A2M8PFF8_9CHLR</name>
<evidence type="ECO:0000313" key="16">
    <source>
        <dbReference type="EMBL" id="PJF36273.1"/>
    </source>
</evidence>
<dbReference type="AlphaFoldDB" id="A0A2M8PFF8"/>
<dbReference type="InterPro" id="IPR000700">
    <property type="entry name" value="PAS-assoc_C"/>
</dbReference>
<keyword evidence="9" id="KW-0067">ATP-binding</keyword>
<keyword evidence="12" id="KW-0472">Membrane</keyword>
<dbReference type="FunFam" id="3.30.565.10:FF:000006">
    <property type="entry name" value="Sensor histidine kinase WalK"/>
    <property type="match status" value="1"/>
</dbReference>
<keyword evidence="5" id="KW-0808">Transferase</keyword>
<reference evidence="16 17" key="1">
    <citation type="submission" date="2017-11" db="EMBL/GenBank/DDBJ databases">
        <title>Evolution of Phototrophy in the Chloroflexi Phylum Driven by Horizontal Gene Transfer.</title>
        <authorList>
            <person name="Ward L.M."/>
            <person name="Hemp J."/>
            <person name="Shih P.M."/>
            <person name="Mcglynn S.E."/>
            <person name="Fischer W."/>
        </authorList>
    </citation>
    <scope>NUCLEOTIDE SEQUENCE [LARGE SCALE GENOMIC DNA]</scope>
    <source>
        <strain evidence="16">JP3_13</strain>
    </source>
</reference>
<dbReference type="InterPro" id="IPR001610">
    <property type="entry name" value="PAC"/>
</dbReference>
<dbReference type="SMART" id="SM00387">
    <property type="entry name" value="HATPase_c"/>
    <property type="match status" value="1"/>
</dbReference>
<dbReference type="EC" id="2.7.13.3" evidence="3"/>
<keyword evidence="4" id="KW-0597">Phosphoprotein</keyword>
<keyword evidence="8 16" id="KW-0418">Kinase</keyword>
<evidence type="ECO:0000313" key="17">
    <source>
        <dbReference type="Proteomes" id="UP000229681"/>
    </source>
</evidence>
<dbReference type="InterPro" id="IPR029016">
    <property type="entry name" value="GAF-like_dom_sf"/>
</dbReference>
<dbReference type="GO" id="GO:0030295">
    <property type="term" value="F:protein kinase activator activity"/>
    <property type="evidence" value="ECO:0007669"/>
    <property type="project" value="TreeGrafter"/>
</dbReference>
<evidence type="ECO:0000256" key="11">
    <source>
        <dbReference type="ARBA" id="ARBA00023012"/>
    </source>
</evidence>
<dbReference type="InterPro" id="IPR003018">
    <property type="entry name" value="GAF"/>
</dbReference>
<keyword evidence="11" id="KW-0902">Two-component regulatory system</keyword>
<dbReference type="InterPro" id="IPR000014">
    <property type="entry name" value="PAS"/>
</dbReference>
<dbReference type="InterPro" id="IPR005467">
    <property type="entry name" value="His_kinase_dom"/>
</dbReference>
<dbReference type="NCBIfam" id="TIGR00229">
    <property type="entry name" value="sensory_box"/>
    <property type="match status" value="1"/>
</dbReference>
<dbReference type="Gene3D" id="3.30.450.40">
    <property type="match status" value="2"/>
</dbReference>
<keyword evidence="6" id="KW-0812">Transmembrane</keyword>
<dbReference type="FunFam" id="1.10.287.130:FF:000001">
    <property type="entry name" value="Two-component sensor histidine kinase"/>
    <property type="match status" value="1"/>
</dbReference>
<evidence type="ECO:0000256" key="5">
    <source>
        <dbReference type="ARBA" id="ARBA00022679"/>
    </source>
</evidence>
<dbReference type="Proteomes" id="UP000229681">
    <property type="component" value="Unassembled WGS sequence"/>
</dbReference>
<evidence type="ECO:0000256" key="4">
    <source>
        <dbReference type="ARBA" id="ARBA00022553"/>
    </source>
</evidence>
<dbReference type="InterPro" id="IPR003594">
    <property type="entry name" value="HATPase_dom"/>
</dbReference>
<evidence type="ECO:0000256" key="12">
    <source>
        <dbReference type="ARBA" id="ARBA00023136"/>
    </source>
</evidence>
<dbReference type="PROSITE" id="PS50112">
    <property type="entry name" value="PAS"/>
    <property type="match status" value="1"/>
</dbReference>
<dbReference type="SMART" id="SM00388">
    <property type="entry name" value="HisKA"/>
    <property type="match status" value="1"/>
</dbReference>
<feature type="domain" description="PAC" evidence="15">
    <location>
        <begin position="254"/>
        <end position="306"/>
    </location>
</feature>
<dbReference type="SUPFAM" id="SSF55785">
    <property type="entry name" value="PYP-like sensor domain (PAS domain)"/>
    <property type="match status" value="1"/>
</dbReference>
<dbReference type="Gene3D" id="3.30.565.10">
    <property type="entry name" value="Histidine kinase-like ATPase, C-terminal domain"/>
    <property type="match status" value="1"/>
</dbReference>
<evidence type="ECO:0000256" key="3">
    <source>
        <dbReference type="ARBA" id="ARBA00012438"/>
    </source>
</evidence>
<dbReference type="SMART" id="SM00086">
    <property type="entry name" value="PAC"/>
    <property type="match status" value="1"/>
</dbReference>
<dbReference type="PANTHER" id="PTHR42878:SF7">
    <property type="entry name" value="SENSOR HISTIDINE KINASE GLRK"/>
    <property type="match status" value="1"/>
</dbReference>
<dbReference type="SMART" id="SM00091">
    <property type="entry name" value="PAS"/>
    <property type="match status" value="1"/>
</dbReference>
<proteinExistence type="predicted"/>
<evidence type="ECO:0000256" key="10">
    <source>
        <dbReference type="ARBA" id="ARBA00022989"/>
    </source>
</evidence>
<feature type="domain" description="Histidine kinase" evidence="13">
    <location>
        <begin position="310"/>
        <end position="528"/>
    </location>
</feature>
<dbReference type="SUPFAM" id="SSF55781">
    <property type="entry name" value="GAF domain-like"/>
    <property type="match status" value="1"/>
</dbReference>
<accession>A0A2M8PFF8</accession>
<comment type="caution">
    <text evidence="16">The sequence shown here is derived from an EMBL/GenBank/DDBJ whole genome shotgun (WGS) entry which is preliminary data.</text>
</comment>
<dbReference type="InterPro" id="IPR004358">
    <property type="entry name" value="Sig_transdc_His_kin-like_C"/>
</dbReference>
<keyword evidence="7" id="KW-0547">Nucleotide-binding</keyword>
<evidence type="ECO:0000259" key="15">
    <source>
        <dbReference type="PROSITE" id="PS50113"/>
    </source>
</evidence>
<dbReference type="InterPro" id="IPR036097">
    <property type="entry name" value="HisK_dim/P_sf"/>
</dbReference>
<dbReference type="InterPro" id="IPR036890">
    <property type="entry name" value="HATPase_C_sf"/>
</dbReference>
<dbReference type="Gene3D" id="3.30.450.20">
    <property type="entry name" value="PAS domain"/>
    <property type="match status" value="1"/>
</dbReference>
<dbReference type="GO" id="GO:0007234">
    <property type="term" value="P:osmosensory signaling via phosphorelay pathway"/>
    <property type="evidence" value="ECO:0007669"/>
    <property type="project" value="TreeGrafter"/>
</dbReference>
<keyword evidence="10" id="KW-1133">Transmembrane helix</keyword>
<dbReference type="CDD" id="cd00130">
    <property type="entry name" value="PAS"/>
    <property type="match status" value="1"/>
</dbReference>
<dbReference type="Pfam" id="PF00512">
    <property type="entry name" value="HisKA"/>
    <property type="match status" value="1"/>
</dbReference>
<dbReference type="Pfam" id="PF13185">
    <property type="entry name" value="GAF_2"/>
    <property type="match status" value="1"/>
</dbReference>
<dbReference type="PANTHER" id="PTHR42878">
    <property type="entry name" value="TWO-COMPONENT HISTIDINE KINASE"/>
    <property type="match status" value="1"/>
</dbReference>
<dbReference type="PROSITE" id="PS50109">
    <property type="entry name" value="HIS_KIN"/>
    <property type="match status" value="1"/>
</dbReference>
<dbReference type="GO" id="GO:0005524">
    <property type="term" value="F:ATP binding"/>
    <property type="evidence" value="ECO:0007669"/>
    <property type="project" value="UniProtKB-KW"/>
</dbReference>